<evidence type="ECO:0000313" key="4">
    <source>
        <dbReference type="Proteomes" id="UP000800096"/>
    </source>
</evidence>
<organism evidence="3 4">
    <name type="scientific">Ampelomyces quisqualis</name>
    <name type="common">Powdery mildew agent</name>
    <dbReference type="NCBI Taxonomy" id="50730"/>
    <lineage>
        <taxon>Eukaryota</taxon>
        <taxon>Fungi</taxon>
        <taxon>Dikarya</taxon>
        <taxon>Ascomycota</taxon>
        <taxon>Pezizomycotina</taxon>
        <taxon>Dothideomycetes</taxon>
        <taxon>Pleosporomycetidae</taxon>
        <taxon>Pleosporales</taxon>
        <taxon>Pleosporineae</taxon>
        <taxon>Phaeosphaeriaceae</taxon>
        <taxon>Ampelomyces</taxon>
    </lineage>
</organism>
<keyword evidence="2" id="KW-1133">Transmembrane helix</keyword>
<evidence type="ECO:0000256" key="2">
    <source>
        <dbReference type="SAM" id="Phobius"/>
    </source>
</evidence>
<keyword evidence="2" id="KW-0472">Membrane</keyword>
<keyword evidence="4" id="KW-1185">Reference proteome</keyword>
<sequence length="120" mass="13337">MVVEAKVPLKREVLYIILPMSTFGVLCFCLSKARQDMEMENAIREGVDESTAGSMEYVLHLMWSGSIGVDSNSHADNLRPFGLVRVCYEYSCTREEEVQGETASSEDQTISSEGITMSLT</sequence>
<feature type="region of interest" description="Disordered" evidence="1">
    <location>
        <begin position="98"/>
        <end position="120"/>
    </location>
</feature>
<proteinExistence type="predicted"/>
<dbReference type="Proteomes" id="UP000800096">
    <property type="component" value="Unassembled WGS sequence"/>
</dbReference>
<gene>
    <name evidence="3" type="ORF">BDU57DRAFT_508981</name>
</gene>
<feature type="compositionally biased region" description="Polar residues" evidence="1">
    <location>
        <begin position="101"/>
        <end position="120"/>
    </location>
</feature>
<dbReference type="EMBL" id="ML979132">
    <property type="protein sequence ID" value="KAF1920597.1"/>
    <property type="molecule type" value="Genomic_DNA"/>
</dbReference>
<evidence type="ECO:0000313" key="3">
    <source>
        <dbReference type="EMBL" id="KAF1920597.1"/>
    </source>
</evidence>
<evidence type="ECO:0000256" key="1">
    <source>
        <dbReference type="SAM" id="MobiDB-lite"/>
    </source>
</evidence>
<feature type="transmembrane region" description="Helical" evidence="2">
    <location>
        <begin position="13"/>
        <end position="31"/>
    </location>
</feature>
<keyword evidence="2" id="KW-0812">Transmembrane</keyword>
<reference evidence="3" key="1">
    <citation type="journal article" date="2020" name="Stud. Mycol.">
        <title>101 Dothideomycetes genomes: a test case for predicting lifestyles and emergence of pathogens.</title>
        <authorList>
            <person name="Haridas S."/>
            <person name="Albert R."/>
            <person name="Binder M."/>
            <person name="Bloem J."/>
            <person name="Labutti K."/>
            <person name="Salamov A."/>
            <person name="Andreopoulos B."/>
            <person name="Baker S."/>
            <person name="Barry K."/>
            <person name="Bills G."/>
            <person name="Bluhm B."/>
            <person name="Cannon C."/>
            <person name="Castanera R."/>
            <person name="Culley D."/>
            <person name="Daum C."/>
            <person name="Ezra D."/>
            <person name="Gonzalez J."/>
            <person name="Henrissat B."/>
            <person name="Kuo A."/>
            <person name="Liang C."/>
            <person name="Lipzen A."/>
            <person name="Lutzoni F."/>
            <person name="Magnuson J."/>
            <person name="Mondo S."/>
            <person name="Nolan M."/>
            <person name="Ohm R."/>
            <person name="Pangilinan J."/>
            <person name="Park H.-J."/>
            <person name="Ramirez L."/>
            <person name="Alfaro M."/>
            <person name="Sun H."/>
            <person name="Tritt A."/>
            <person name="Yoshinaga Y."/>
            <person name="Zwiers L.-H."/>
            <person name="Turgeon B."/>
            <person name="Goodwin S."/>
            <person name="Spatafora J."/>
            <person name="Crous P."/>
            <person name="Grigoriev I."/>
        </authorList>
    </citation>
    <scope>NUCLEOTIDE SEQUENCE</scope>
    <source>
        <strain evidence="3">HMLAC05119</strain>
    </source>
</reference>
<dbReference type="OrthoDB" id="3210850at2759"/>
<accession>A0A6A5R3R4</accession>
<protein>
    <submittedName>
        <fullName evidence="3">Uncharacterized protein</fullName>
    </submittedName>
</protein>
<dbReference type="AlphaFoldDB" id="A0A6A5R3R4"/>
<name>A0A6A5R3R4_AMPQU</name>